<reference evidence="9" key="1">
    <citation type="submission" date="2015-06" db="EMBL/GenBank/DDBJ databases">
        <authorList>
            <person name="Bertelli C."/>
        </authorList>
    </citation>
    <scope>NUCLEOTIDE SEQUENCE [LARGE SCALE GENOMIC DNA]</scope>
    <source>
        <strain evidence="9">CRIB-30</strain>
    </source>
</reference>
<gene>
    <name evidence="8" type="primary">sctR</name>
    <name evidence="8" type="ORF">ELAC_0021</name>
</gene>
<keyword evidence="5 7" id="KW-1133">Transmembrane helix</keyword>
<dbReference type="NCBIfam" id="TIGR01102">
    <property type="entry name" value="yscR"/>
    <property type="match status" value="1"/>
</dbReference>
<evidence type="ECO:0000313" key="8">
    <source>
        <dbReference type="EMBL" id="CRX37385.1"/>
    </source>
</evidence>
<dbReference type="GO" id="GO:0009306">
    <property type="term" value="P:protein secretion"/>
    <property type="evidence" value="ECO:0007669"/>
    <property type="project" value="InterPro"/>
</dbReference>
<evidence type="ECO:0000256" key="6">
    <source>
        <dbReference type="ARBA" id="ARBA00023136"/>
    </source>
</evidence>
<feature type="transmembrane region" description="Helical" evidence="7">
    <location>
        <begin position="70"/>
        <end position="103"/>
    </location>
</feature>
<evidence type="ECO:0000256" key="3">
    <source>
        <dbReference type="ARBA" id="ARBA00022475"/>
    </source>
</evidence>
<dbReference type="Proteomes" id="UP000220251">
    <property type="component" value="Unassembled WGS sequence"/>
</dbReference>
<evidence type="ECO:0000313" key="9">
    <source>
        <dbReference type="Proteomes" id="UP000220251"/>
    </source>
</evidence>
<comment type="subcellular location">
    <subcellularLocation>
        <location evidence="1">Cell membrane</location>
        <topology evidence="1">Multi-pass membrane protein</topology>
    </subcellularLocation>
</comment>
<dbReference type="InterPro" id="IPR005773">
    <property type="entry name" value="T3SS_YscR-like"/>
</dbReference>
<comment type="similarity">
    <text evidence="2">Belongs to the FliP/MopC/SpaP family.</text>
</comment>
<dbReference type="PANTHER" id="PTHR30587:SF0">
    <property type="entry name" value="FLAGELLAR BIOSYNTHETIC PROTEIN FLIP"/>
    <property type="match status" value="1"/>
</dbReference>
<proteinExistence type="inferred from homology"/>
<dbReference type="NCBIfam" id="NF009438">
    <property type="entry name" value="PRK12797.1"/>
    <property type="match status" value="1"/>
</dbReference>
<feature type="transmembrane region" description="Helical" evidence="7">
    <location>
        <begin position="267"/>
        <end position="284"/>
    </location>
</feature>
<name>A0A0H5E2H1_9BACT</name>
<dbReference type="Pfam" id="PF00813">
    <property type="entry name" value="FliP"/>
    <property type="match status" value="1"/>
</dbReference>
<dbReference type="PROSITE" id="PS01061">
    <property type="entry name" value="FLIP_2"/>
    <property type="match status" value="1"/>
</dbReference>
<feature type="transmembrane region" description="Helical" evidence="7">
    <location>
        <begin position="231"/>
        <end position="255"/>
    </location>
</feature>
<protein>
    <submittedName>
        <fullName evidence="8">Type III secretion inner membrane protein SctR</fullName>
    </submittedName>
</protein>
<feature type="transmembrane region" description="Helical" evidence="7">
    <location>
        <begin position="115"/>
        <end position="134"/>
    </location>
</feature>
<dbReference type="EMBL" id="CWGJ01000001">
    <property type="protein sequence ID" value="CRX37385.1"/>
    <property type="molecule type" value="Genomic_DNA"/>
</dbReference>
<evidence type="ECO:0000256" key="4">
    <source>
        <dbReference type="ARBA" id="ARBA00022692"/>
    </source>
</evidence>
<evidence type="ECO:0000256" key="2">
    <source>
        <dbReference type="ARBA" id="ARBA00006257"/>
    </source>
</evidence>
<evidence type="ECO:0000256" key="1">
    <source>
        <dbReference type="ARBA" id="ARBA00004651"/>
    </source>
</evidence>
<keyword evidence="4 7" id="KW-0812">Transmembrane</keyword>
<keyword evidence="3" id="KW-1003">Cell membrane</keyword>
<evidence type="ECO:0000256" key="7">
    <source>
        <dbReference type="SAM" id="Phobius"/>
    </source>
</evidence>
<dbReference type="AlphaFoldDB" id="A0A0H5E2H1"/>
<dbReference type="GO" id="GO:0005886">
    <property type="term" value="C:plasma membrane"/>
    <property type="evidence" value="ECO:0007669"/>
    <property type="project" value="UniProtKB-SubCell"/>
</dbReference>
<accession>A0A0H5E2H1</accession>
<organism evidence="8 9">
    <name type="scientific">Estrella lausannensis</name>
    <dbReference type="NCBI Taxonomy" id="483423"/>
    <lineage>
        <taxon>Bacteria</taxon>
        <taxon>Pseudomonadati</taxon>
        <taxon>Chlamydiota</taxon>
        <taxon>Chlamydiia</taxon>
        <taxon>Parachlamydiales</taxon>
        <taxon>Candidatus Criblamydiaceae</taxon>
        <taxon>Estrella</taxon>
    </lineage>
</organism>
<keyword evidence="6 7" id="KW-0472">Membrane</keyword>
<dbReference type="RefSeq" id="WP_239414270.1">
    <property type="nucleotide sequence ID" value="NZ_CWGJ01000001.1"/>
</dbReference>
<dbReference type="PANTHER" id="PTHR30587">
    <property type="entry name" value="FLAGELLAR BIOSYNTHETIC PROTEIN FLIP"/>
    <property type="match status" value="1"/>
</dbReference>
<dbReference type="PRINTS" id="PR01302">
    <property type="entry name" value="TYPE3IMPPROT"/>
</dbReference>
<keyword evidence="9" id="KW-1185">Reference proteome</keyword>
<dbReference type="InterPro" id="IPR005838">
    <property type="entry name" value="T3SS_IM_P"/>
</dbReference>
<evidence type="ECO:0000256" key="5">
    <source>
        <dbReference type="ARBA" id="ARBA00022989"/>
    </source>
</evidence>
<sequence>MIKPSFLFRKLLFLIPLMLLFMPMQGYSETPEEAKKAEQEAAKKRFEAAKGTNVNSVLDEPFDQFKHPTLITQAVALSIFALLPFIIMILTSFMKIVIVLSLLRSALGVQQAPPNQIINGVAFMLSLFVMYPTVMQMWDVARTAIERTQAPESLTAPGSSTYIIKIADETKEPLRDFLKRNSSVKHQRLFYGMAYRTLPENHRKELKPDDFMICVPSFITSQLKDAFEIGVLIYIPFFVIDLVTSNILLAMGMMMLSPVTISMPLKLFLLVMLDGWTLLVEGLVKTFR</sequence>